<dbReference type="STRING" id="317577.GCA_000419625_00802"/>
<evidence type="ECO:0000259" key="1">
    <source>
        <dbReference type="Pfam" id="PF13649"/>
    </source>
</evidence>
<protein>
    <submittedName>
        <fullName evidence="2">SAM-dependent methyltransferase</fullName>
    </submittedName>
</protein>
<dbReference type="Proteomes" id="UP000259030">
    <property type="component" value="Chromosome"/>
</dbReference>
<dbReference type="AlphaFoldDB" id="A0A221STC8"/>
<evidence type="ECO:0000313" key="3">
    <source>
        <dbReference type="Proteomes" id="UP000259030"/>
    </source>
</evidence>
<dbReference type="Pfam" id="PF13649">
    <property type="entry name" value="Methyltransf_25"/>
    <property type="match status" value="1"/>
</dbReference>
<dbReference type="KEGG" id="dfc:DFI_01715"/>
<dbReference type="RefSeq" id="WP_027463489.1">
    <property type="nucleotide sequence ID" value="NZ_CP021081.1"/>
</dbReference>
<feature type="domain" description="Methyltransferase" evidence="1">
    <location>
        <begin position="55"/>
        <end position="121"/>
    </location>
</feature>
<dbReference type="GO" id="GO:0008168">
    <property type="term" value="F:methyltransferase activity"/>
    <property type="evidence" value="ECO:0007669"/>
    <property type="project" value="UniProtKB-KW"/>
</dbReference>
<dbReference type="SUPFAM" id="SSF53335">
    <property type="entry name" value="S-adenosyl-L-methionine-dependent methyltransferases"/>
    <property type="match status" value="1"/>
</dbReference>
<dbReference type="InterPro" id="IPR041698">
    <property type="entry name" value="Methyltransf_25"/>
</dbReference>
<sequence length="223" mass="25141">MTEPVPSVHSREGYARLARELAGYAHPWRRELRGPDPELTFDLLLSSLLTPETRVLEAGCGHGPDARRFGPLAASWTAYDFIPEFLERARREAPHAHFHEWNGRGAVPAGLRGPFDLIVSRRGPTSVILRLPELAAPGAHFLSVGPRRHVPQVPERLAQVGWTVLGEWQVSVRAFAPTWEDWVTRCRFMDEEVRPEEWATRATPRGLPYQEERHIVLAGPGES</sequence>
<gene>
    <name evidence="2" type="ORF">DFI_01715</name>
</gene>
<keyword evidence="3" id="KW-1185">Reference proteome</keyword>
<organism evidence="2 3">
    <name type="scientific">Deinococcus ficus</name>
    <dbReference type="NCBI Taxonomy" id="317577"/>
    <lineage>
        <taxon>Bacteria</taxon>
        <taxon>Thermotogati</taxon>
        <taxon>Deinococcota</taxon>
        <taxon>Deinococci</taxon>
        <taxon>Deinococcales</taxon>
        <taxon>Deinococcaceae</taxon>
        <taxon>Deinococcus</taxon>
    </lineage>
</organism>
<keyword evidence="2" id="KW-0489">Methyltransferase</keyword>
<dbReference type="GO" id="GO:0032259">
    <property type="term" value="P:methylation"/>
    <property type="evidence" value="ECO:0007669"/>
    <property type="project" value="UniProtKB-KW"/>
</dbReference>
<dbReference type="InterPro" id="IPR029063">
    <property type="entry name" value="SAM-dependent_MTases_sf"/>
</dbReference>
<evidence type="ECO:0000313" key="2">
    <source>
        <dbReference type="EMBL" id="ASN79891.1"/>
    </source>
</evidence>
<dbReference type="EMBL" id="CP021081">
    <property type="protein sequence ID" value="ASN79891.1"/>
    <property type="molecule type" value="Genomic_DNA"/>
</dbReference>
<name>A0A221STC8_9DEIO</name>
<proteinExistence type="predicted"/>
<accession>A0A221STC8</accession>
<reference evidence="2 3" key="1">
    <citation type="submission" date="2017-05" db="EMBL/GenBank/DDBJ databases">
        <title>The complete genome sequence of Deinococcus ficus isolated from the rhizosphere of the Ficus religiosa L. in Taiwan.</title>
        <authorList>
            <person name="Wu K.-M."/>
            <person name="Liao T.-L."/>
            <person name="Liu Y.-M."/>
            <person name="Young C.-C."/>
            <person name="Tsai S.-F."/>
        </authorList>
    </citation>
    <scope>NUCLEOTIDE SEQUENCE [LARGE SCALE GENOMIC DNA]</scope>
    <source>
        <strain evidence="2 3">CC-FR2-10</strain>
    </source>
</reference>
<dbReference type="Gene3D" id="3.40.50.150">
    <property type="entry name" value="Vaccinia Virus protein VP39"/>
    <property type="match status" value="1"/>
</dbReference>
<keyword evidence="2" id="KW-0808">Transferase</keyword>